<dbReference type="EMBL" id="ML976998">
    <property type="protein sequence ID" value="KAF1954559.1"/>
    <property type="molecule type" value="Genomic_DNA"/>
</dbReference>
<feature type="region of interest" description="Disordered" evidence="1">
    <location>
        <begin position="104"/>
        <end position="154"/>
    </location>
</feature>
<keyword evidence="2" id="KW-1133">Transmembrane helix</keyword>
<evidence type="ECO:0000313" key="4">
    <source>
        <dbReference type="Proteomes" id="UP000800035"/>
    </source>
</evidence>
<feature type="compositionally biased region" description="Basic and acidic residues" evidence="1">
    <location>
        <begin position="71"/>
        <end position="81"/>
    </location>
</feature>
<dbReference type="AlphaFoldDB" id="A0A6A5TS59"/>
<gene>
    <name evidence="3" type="ORF">CC80DRAFT_517486</name>
</gene>
<sequence length="154" mass="17825">MDTEDILAICFMGSLLLLPLAAGLAATAIVAYSRTKKWDTERNLKASNLESSSSLLPHDDDESDFLDTDDEAKHNERKAEEEADRFLTFHQMWRKEFRKVWSGKGAKNMAKEREREERKKLAKAVAKELERRDRRRARKERAAMEGEGLPPYKK</sequence>
<evidence type="ECO:0000256" key="1">
    <source>
        <dbReference type="SAM" id="MobiDB-lite"/>
    </source>
</evidence>
<keyword evidence="2" id="KW-0812">Transmembrane</keyword>
<accession>A0A6A5TS59</accession>
<evidence type="ECO:0000256" key="2">
    <source>
        <dbReference type="SAM" id="Phobius"/>
    </source>
</evidence>
<feature type="transmembrane region" description="Helical" evidence="2">
    <location>
        <begin position="6"/>
        <end position="32"/>
    </location>
</feature>
<name>A0A6A5TS59_9PLEO</name>
<feature type="compositionally biased region" description="Acidic residues" evidence="1">
    <location>
        <begin position="59"/>
        <end position="70"/>
    </location>
</feature>
<protein>
    <submittedName>
        <fullName evidence="3">Uncharacterized protein</fullName>
    </submittedName>
</protein>
<proteinExistence type="predicted"/>
<feature type="region of interest" description="Disordered" evidence="1">
    <location>
        <begin position="49"/>
        <end position="81"/>
    </location>
</feature>
<keyword evidence="4" id="KW-1185">Reference proteome</keyword>
<organism evidence="3 4">
    <name type="scientific">Byssothecium circinans</name>
    <dbReference type="NCBI Taxonomy" id="147558"/>
    <lineage>
        <taxon>Eukaryota</taxon>
        <taxon>Fungi</taxon>
        <taxon>Dikarya</taxon>
        <taxon>Ascomycota</taxon>
        <taxon>Pezizomycotina</taxon>
        <taxon>Dothideomycetes</taxon>
        <taxon>Pleosporomycetidae</taxon>
        <taxon>Pleosporales</taxon>
        <taxon>Massarineae</taxon>
        <taxon>Massarinaceae</taxon>
        <taxon>Byssothecium</taxon>
    </lineage>
</organism>
<keyword evidence="2" id="KW-0472">Membrane</keyword>
<reference evidence="3" key="1">
    <citation type="journal article" date="2020" name="Stud. Mycol.">
        <title>101 Dothideomycetes genomes: a test case for predicting lifestyles and emergence of pathogens.</title>
        <authorList>
            <person name="Haridas S."/>
            <person name="Albert R."/>
            <person name="Binder M."/>
            <person name="Bloem J."/>
            <person name="Labutti K."/>
            <person name="Salamov A."/>
            <person name="Andreopoulos B."/>
            <person name="Baker S."/>
            <person name="Barry K."/>
            <person name="Bills G."/>
            <person name="Bluhm B."/>
            <person name="Cannon C."/>
            <person name="Castanera R."/>
            <person name="Culley D."/>
            <person name="Daum C."/>
            <person name="Ezra D."/>
            <person name="Gonzalez J."/>
            <person name="Henrissat B."/>
            <person name="Kuo A."/>
            <person name="Liang C."/>
            <person name="Lipzen A."/>
            <person name="Lutzoni F."/>
            <person name="Magnuson J."/>
            <person name="Mondo S."/>
            <person name="Nolan M."/>
            <person name="Ohm R."/>
            <person name="Pangilinan J."/>
            <person name="Park H.-J."/>
            <person name="Ramirez L."/>
            <person name="Alfaro M."/>
            <person name="Sun H."/>
            <person name="Tritt A."/>
            <person name="Yoshinaga Y."/>
            <person name="Zwiers L.-H."/>
            <person name="Turgeon B."/>
            <person name="Goodwin S."/>
            <person name="Spatafora J."/>
            <person name="Crous P."/>
            <person name="Grigoriev I."/>
        </authorList>
    </citation>
    <scope>NUCLEOTIDE SEQUENCE</scope>
    <source>
        <strain evidence="3">CBS 675.92</strain>
    </source>
</reference>
<dbReference type="OrthoDB" id="3795037at2759"/>
<feature type="compositionally biased region" description="Basic and acidic residues" evidence="1">
    <location>
        <begin position="109"/>
        <end position="132"/>
    </location>
</feature>
<evidence type="ECO:0000313" key="3">
    <source>
        <dbReference type="EMBL" id="KAF1954559.1"/>
    </source>
</evidence>
<dbReference type="Proteomes" id="UP000800035">
    <property type="component" value="Unassembled WGS sequence"/>
</dbReference>